<dbReference type="OrthoDB" id="9783652at2"/>
<dbReference type="CDD" id="cd06854">
    <property type="entry name" value="GT_WbpL_WbcO_like"/>
    <property type="match status" value="1"/>
</dbReference>
<keyword evidence="7" id="KW-0460">Magnesium</keyword>
<dbReference type="AlphaFoldDB" id="A0A1H7GPY6"/>
<dbReference type="STRING" id="1233.SAMN05216387_101347"/>
<dbReference type="GO" id="GO:0044038">
    <property type="term" value="P:cell wall macromolecule biosynthetic process"/>
    <property type="evidence" value="ECO:0007669"/>
    <property type="project" value="TreeGrafter"/>
</dbReference>
<feature type="transmembrane region" description="Helical" evidence="8">
    <location>
        <begin position="164"/>
        <end position="181"/>
    </location>
</feature>
<feature type="transmembrane region" description="Helical" evidence="8">
    <location>
        <begin position="6"/>
        <end position="28"/>
    </location>
</feature>
<dbReference type="GO" id="GO:0016780">
    <property type="term" value="F:phosphotransferase activity, for other substituted phosphate groups"/>
    <property type="evidence" value="ECO:0007669"/>
    <property type="project" value="InterPro"/>
</dbReference>
<gene>
    <name evidence="9" type="ORF">SAMN05216387_101347</name>
</gene>
<feature type="transmembrane region" description="Helical" evidence="8">
    <location>
        <begin position="217"/>
        <end position="236"/>
    </location>
</feature>
<evidence type="ECO:0000313" key="9">
    <source>
        <dbReference type="EMBL" id="SEK40119.1"/>
    </source>
</evidence>
<dbReference type="GO" id="GO:0046872">
    <property type="term" value="F:metal ion binding"/>
    <property type="evidence" value="ECO:0007669"/>
    <property type="project" value="UniProtKB-KW"/>
</dbReference>
<accession>A0A1H7GPY6</accession>
<feature type="transmembrane region" description="Helical" evidence="8">
    <location>
        <begin position="114"/>
        <end position="133"/>
    </location>
</feature>
<dbReference type="Proteomes" id="UP000198620">
    <property type="component" value="Unassembled WGS sequence"/>
</dbReference>
<keyword evidence="4 8" id="KW-0812">Transmembrane</keyword>
<keyword evidence="7" id="KW-0479">Metal-binding</keyword>
<evidence type="ECO:0000256" key="8">
    <source>
        <dbReference type="SAM" id="Phobius"/>
    </source>
</evidence>
<feature type="transmembrane region" description="Helical" evidence="8">
    <location>
        <begin position="193"/>
        <end position="211"/>
    </location>
</feature>
<feature type="transmembrane region" description="Helical" evidence="8">
    <location>
        <begin position="292"/>
        <end position="310"/>
    </location>
</feature>
<evidence type="ECO:0000256" key="2">
    <source>
        <dbReference type="ARBA" id="ARBA00022475"/>
    </source>
</evidence>
<feature type="transmembrane region" description="Helical" evidence="8">
    <location>
        <begin position="266"/>
        <end position="286"/>
    </location>
</feature>
<keyword evidence="3 9" id="KW-0808">Transferase</keyword>
<evidence type="ECO:0000256" key="6">
    <source>
        <dbReference type="ARBA" id="ARBA00023136"/>
    </source>
</evidence>
<dbReference type="EMBL" id="FOBH01000001">
    <property type="protein sequence ID" value="SEK40119.1"/>
    <property type="molecule type" value="Genomic_DNA"/>
</dbReference>
<dbReference type="Pfam" id="PF00953">
    <property type="entry name" value="Glycos_transf_4"/>
    <property type="match status" value="1"/>
</dbReference>
<keyword evidence="2" id="KW-1003">Cell membrane</keyword>
<evidence type="ECO:0000256" key="3">
    <source>
        <dbReference type="ARBA" id="ARBA00022679"/>
    </source>
</evidence>
<comment type="subcellular location">
    <subcellularLocation>
        <location evidence="1">Cell membrane</location>
        <topology evidence="1">Multi-pass membrane protein</topology>
    </subcellularLocation>
</comment>
<sequence>MVLAPLAAFTVTLALVRYLANGSFLRILDYPNSRSLHSRAVPRTGGLGLMSGILVSWALVPDALPLLLWTSVMLLVAISFADDVFGLPVWVRLLLHGAVAASLSISMLSDTHGWVAAIMAAVAITWMLNLYNFMDGSDGLAGGMALIGFSSYGMVAWSAGNEPFAMINFCIAAAAGAFLLFNFHPARIFMGDAGSIPLGFLAAALGLTGWINGDWPLWLPALVFSPFIADASITLVKRGLRGAKVWQAHREHYYQRMVQSGLGHRNTALLAYVLMLATGASAMWAMTQNTSVQLGVCIAWSGIYAVMMLVSDRYWKRRPSGS</sequence>
<keyword evidence="6 8" id="KW-0472">Membrane</keyword>
<protein>
    <submittedName>
        <fullName evidence="9">UDP-N-acetylmuramyl pentapeptide phosphotransferase/UDP-N-acetylglucosamine-1-phosphate transferase</fullName>
    </submittedName>
</protein>
<evidence type="ECO:0000256" key="1">
    <source>
        <dbReference type="ARBA" id="ARBA00004651"/>
    </source>
</evidence>
<dbReference type="PANTHER" id="PTHR22926:SF3">
    <property type="entry name" value="UNDECAPRENYL-PHOSPHATE ALPHA-N-ACETYLGLUCOSAMINYL 1-PHOSPHATE TRANSFERASE"/>
    <property type="match status" value="1"/>
</dbReference>
<dbReference type="GO" id="GO:0005886">
    <property type="term" value="C:plasma membrane"/>
    <property type="evidence" value="ECO:0007669"/>
    <property type="project" value="UniProtKB-SubCell"/>
</dbReference>
<dbReference type="GO" id="GO:0071555">
    <property type="term" value="P:cell wall organization"/>
    <property type="evidence" value="ECO:0007669"/>
    <property type="project" value="TreeGrafter"/>
</dbReference>
<proteinExistence type="predicted"/>
<evidence type="ECO:0000256" key="7">
    <source>
        <dbReference type="PIRSR" id="PIRSR600715-1"/>
    </source>
</evidence>
<feature type="binding site" evidence="7">
    <location>
        <position position="192"/>
    </location>
    <ligand>
        <name>Mg(2+)</name>
        <dbReference type="ChEBI" id="CHEBI:18420"/>
    </ligand>
</feature>
<feature type="binding site" evidence="7">
    <location>
        <position position="132"/>
    </location>
    <ligand>
        <name>Mg(2+)</name>
        <dbReference type="ChEBI" id="CHEBI:18420"/>
    </ligand>
</feature>
<organism evidence="9 10">
    <name type="scientific">Nitrosovibrio tenuis</name>
    <dbReference type="NCBI Taxonomy" id="1233"/>
    <lineage>
        <taxon>Bacteria</taxon>
        <taxon>Pseudomonadati</taxon>
        <taxon>Pseudomonadota</taxon>
        <taxon>Betaproteobacteria</taxon>
        <taxon>Nitrosomonadales</taxon>
        <taxon>Nitrosomonadaceae</taxon>
        <taxon>Nitrosovibrio</taxon>
    </lineage>
</organism>
<comment type="cofactor">
    <cofactor evidence="7">
        <name>Mg(2+)</name>
        <dbReference type="ChEBI" id="CHEBI:18420"/>
    </cofactor>
</comment>
<keyword evidence="10" id="KW-1185">Reference proteome</keyword>
<evidence type="ECO:0000313" key="10">
    <source>
        <dbReference type="Proteomes" id="UP000198620"/>
    </source>
</evidence>
<reference evidence="9 10" key="1">
    <citation type="submission" date="2016-10" db="EMBL/GenBank/DDBJ databases">
        <authorList>
            <person name="de Groot N.N."/>
        </authorList>
    </citation>
    <scope>NUCLEOTIDE SEQUENCE [LARGE SCALE GENOMIC DNA]</scope>
    <source>
        <strain evidence="9 10">Nv1</strain>
    </source>
</reference>
<feature type="transmembrane region" description="Helical" evidence="8">
    <location>
        <begin position="40"/>
        <end position="60"/>
    </location>
</feature>
<evidence type="ECO:0000256" key="4">
    <source>
        <dbReference type="ARBA" id="ARBA00022692"/>
    </source>
</evidence>
<keyword evidence="5 8" id="KW-1133">Transmembrane helix</keyword>
<dbReference type="GO" id="GO:0009103">
    <property type="term" value="P:lipopolysaccharide biosynthetic process"/>
    <property type="evidence" value="ECO:0007669"/>
    <property type="project" value="TreeGrafter"/>
</dbReference>
<dbReference type="PANTHER" id="PTHR22926">
    <property type="entry name" value="PHOSPHO-N-ACETYLMURAMOYL-PENTAPEPTIDE-TRANSFERASE"/>
    <property type="match status" value="1"/>
</dbReference>
<feature type="transmembrane region" description="Helical" evidence="8">
    <location>
        <begin position="140"/>
        <end position="158"/>
    </location>
</feature>
<evidence type="ECO:0000256" key="5">
    <source>
        <dbReference type="ARBA" id="ARBA00022989"/>
    </source>
</evidence>
<dbReference type="InterPro" id="IPR000715">
    <property type="entry name" value="Glycosyl_transferase_4"/>
</dbReference>
<name>A0A1H7GPY6_9PROT</name>